<keyword evidence="4" id="KW-1133">Transmembrane helix</keyword>
<reference evidence="8 9" key="1">
    <citation type="submission" date="2019-03" db="EMBL/GenBank/DDBJ databases">
        <title>Deep-cultivation of Planctomycetes and their phenomic and genomic characterization uncovers novel biology.</title>
        <authorList>
            <person name="Wiegand S."/>
            <person name="Jogler M."/>
            <person name="Boedeker C."/>
            <person name="Pinto D."/>
            <person name="Vollmers J."/>
            <person name="Rivas-Marin E."/>
            <person name="Kohn T."/>
            <person name="Peeters S.H."/>
            <person name="Heuer A."/>
            <person name="Rast P."/>
            <person name="Oberbeckmann S."/>
            <person name="Bunk B."/>
            <person name="Jeske O."/>
            <person name="Meyerdierks A."/>
            <person name="Storesund J.E."/>
            <person name="Kallscheuer N."/>
            <person name="Luecker S."/>
            <person name="Lage O.M."/>
            <person name="Pohl T."/>
            <person name="Merkel B.J."/>
            <person name="Hornburger P."/>
            <person name="Mueller R.-W."/>
            <person name="Bruemmer F."/>
            <person name="Labrenz M."/>
            <person name="Spormann A.M."/>
            <person name="Op den Camp H."/>
            <person name="Overmann J."/>
            <person name="Amann R."/>
            <person name="Jetten M.S.M."/>
            <person name="Mascher T."/>
            <person name="Medema M.H."/>
            <person name="Devos D.P."/>
            <person name="Kaster A.-K."/>
            <person name="Ovreas L."/>
            <person name="Rohde M."/>
            <person name="Galperin M.Y."/>
            <person name="Jogler C."/>
        </authorList>
    </citation>
    <scope>NUCLEOTIDE SEQUENCE [LARGE SCALE GENOMIC DNA]</scope>
    <source>
        <strain evidence="8 9">Enr10</strain>
    </source>
</reference>
<evidence type="ECO:0000256" key="7">
    <source>
        <dbReference type="ARBA" id="ARBA00023214"/>
    </source>
</evidence>
<proteinExistence type="predicted"/>
<dbReference type="NCBIfam" id="NF003640">
    <property type="entry name" value="PRK05277.1"/>
    <property type="match status" value="1"/>
</dbReference>
<dbReference type="Pfam" id="PF00654">
    <property type="entry name" value="Voltage_CLC"/>
    <property type="match status" value="1"/>
</dbReference>
<dbReference type="GO" id="GO:0005886">
    <property type="term" value="C:plasma membrane"/>
    <property type="evidence" value="ECO:0007669"/>
    <property type="project" value="TreeGrafter"/>
</dbReference>
<dbReference type="GO" id="GO:0005247">
    <property type="term" value="F:voltage-gated chloride channel activity"/>
    <property type="evidence" value="ECO:0007669"/>
    <property type="project" value="TreeGrafter"/>
</dbReference>
<dbReference type="AlphaFoldDB" id="A0A518AG50"/>
<dbReference type="CDD" id="cd01031">
    <property type="entry name" value="EriC"/>
    <property type="match status" value="1"/>
</dbReference>
<dbReference type="PANTHER" id="PTHR45711">
    <property type="entry name" value="CHLORIDE CHANNEL PROTEIN"/>
    <property type="match status" value="1"/>
</dbReference>
<organism evidence="8 9">
    <name type="scientific">Gimesia panareensis</name>
    <dbReference type="NCBI Taxonomy" id="2527978"/>
    <lineage>
        <taxon>Bacteria</taxon>
        <taxon>Pseudomonadati</taxon>
        <taxon>Planctomycetota</taxon>
        <taxon>Planctomycetia</taxon>
        <taxon>Planctomycetales</taxon>
        <taxon>Planctomycetaceae</taxon>
        <taxon>Gimesia</taxon>
    </lineage>
</organism>
<sequence>MDLNKEEHRLRRHMELKKAMWIYLLALIIGLGVGTLGAAFHYSVEQAIEVYGLITSVFSGSTLLAIIVAALVGGTMVALSAVLVRKFAPETAGSGIQEVEGVMGELMMLRWRSVLPVKFIGGVLSMGAGLVLGREGPTIHLGGCVGQIVGERARSDNHTLNTLLAAGATAGLSVAFSAPLGAILFMIEEVRHRFQYSFIALHAVIIASITANMVNDQVFGTLPQLPVQLQASLPKMVPPENMLLTFVLTLLLGALIGVLGAGFNTVLLKCLHTADRLSARTMLIIAGSVGAVVGALMVGAPDYVGGGEALVKEIFVESPLIGVLLALLVVRAVMTFLSYSMGVPGGIFAPMLALGALIGTCFGTLVNEMIPQVELQAAAFAVAAMGALFAATVRAPLTGIVLVAEMTASFQLLPAMIVTCMTASIVAQSLGSRPVYDLLLERTLQRRGIIPELESEN</sequence>
<evidence type="ECO:0000313" key="9">
    <source>
        <dbReference type="Proteomes" id="UP000315647"/>
    </source>
</evidence>
<accession>A0A518AG50</accession>
<keyword evidence="5" id="KW-0406">Ion transport</keyword>
<name>A0A518AG50_9PLAN</name>
<keyword evidence="9" id="KW-1185">Reference proteome</keyword>
<dbReference type="InterPro" id="IPR014743">
    <property type="entry name" value="Cl-channel_core"/>
</dbReference>
<dbReference type="EMBL" id="CP037421">
    <property type="protein sequence ID" value="QDT30619.1"/>
    <property type="molecule type" value="Genomic_DNA"/>
</dbReference>
<keyword evidence="2" id="KW-0813">Transport</keyword>
<evidence type="ECO:0000256" key="4">
    <source>
        <dbReference type="ARBA" id="ARBA00022989"/>
    </source>
</evidence>
<keyword evidence="7" id="KW-0868">Chloride</keyword>
<comment type="subcellular location">
    <subcellularLocation>
        <location evidence="1">Membrane</location>
        <topology evidence="1">Multi-pass membrane protein</topology>
    </subcellularLocation>
</comment>
<keyword evidence="3" id="KW-0812">Transmembrane</keyword>
<dbReference type="PANTHER" id="PTHR45711:SF6">
    <property type="entry name" value="CHLORIDE CHANNEL PROTEIN"/>
    <property type="match status" value="1"/>
</dbReference>
<dbReference type="SUPFAM" id="SSF81340">
    <property type="entry name" value="Clc chloride channel"/>
    <property type="match status" value="1"/>
</dbReference>
<evidence type="ECO:0000256" key="5">
    <source>
        <dbReference type="ARBA" id="ARBA00023065"/>
    </source>
</evidence>
<dbReference type="PRINTS" id="PR00762">
    <property type="entry name" value="CLCHANNEL"/>
</dbReference>
<evidence type="ECO:0000256" key="6">
    <source>
        <dbReference type="ARBA" id="ARBA00023136"/>
    </source>
</evidence>
<gene>
    <name evidence="8" type="primary">clcA_2</name>
    <name evidence="8" type="ORF">Enr10x_59870</name>
</gene>
<evidence type="ECO:0000256" key="3">
    <source>
        <dbReference type="ARBA" id="ARBA00022692"/>
    </source>
</evidence>
<protein>
    <submittedName>
        <fullName evidence="8">H(+)/Cl(-) exchange transporter ClcA</fullName>
    </submittedName>
</protein>
<dbReference type="Gene3D" id="1.10.3080.10">
    <property type="entry name" value="Clc chloride channel"/>
    <property type="match status" value="1"/>
</dbReference>
<dbReference type="Proteomes" id="UP000315647">
    <property type="component" value="Chromosome"/>
</dbReference>
<dbReference type="RefSeq" id="WP_145115722.1">
    <property type="nucleotide sequence ID" value="NZ_CP036277.1"/>
</dbReference>
<evidence type="ECO:0000256" key="2">
    <source>
        <dbReference type="ARBA" id="ARBA00022448"/>
    </source>
</evidence>
<accession>A0A517QG57</accession>
<keyword evidence="6" id="KW-0472">Membrane</keyword>
<evidence type="ECO:0000313" key="8">
    <source>
        <dbReference type="EMBL" id="QDT30619.1"/>
    </source>
</evidence>
<dbReference type="InterPro" id="IPR001807">
    <property type="entry name" value="ClC"/>
</dbReference>
<evidence type="ECO:0000256" key="1">
    <source>
        <dbReference type="ARBA" id="ARBA00004141"/>
    </source>
</evidence>